<sequence length="205" mass="23631">MLFTKSDPLLDDLLVIAQNVHDSAVFFNQYKVKSLETVESFSNTMKDFESKGDRLIHEIIFRINKSFITAIEREDVMELAIKLDDVLDGLECCAARLYMFDITRGDDVMIHFARIIEDSTQQIVHAIELLQKQKLSAMKEYIIGINELESESDELLRTSVRELFKTSTDAIHIMQFKEIYELLEEVTDHCEDVADVLETVIMGNT</sequence>
<dbReference type="InterPro" id="IPR052912">
    <property type="entry name" value="UPF0111_domain"/>
</dbReference>
<dbReference type="PANTHER" id="PTHR37298">
    <property type="entry name" value="UPF0111 PROTEIN YKAA"/>
    <property type="match status" value="1"/>
</dbReference>
<comment type="caution">
    <text evidence="2">The sequence shown here is derived from an EMBL/GenBank/DDBJ whole genome shotgun (WGS) entry which is preliminary data.</text>
</comment>
<dbReference type="EMBL" id="RHHR01000014">
    <property type="protein sequence ID" value="RNB74547.1"/>
    <property type="molecule type" value="Genomic_DNA"/>
</dbReference>
<comment type="similarity">
    <text evidence="1">Belongs to the UPF0111 family.</text>
</comment>
<organism evidence="2 3">
    <name type="scientific">Brevibacillus invocatus</name>
    <dbReference type="NCBI Taxonomy" id="173959"/>
    <lineage>
        <taxon>Bacteria</taxon>
        <taxon>Bacillati</taxon>
        <taxon>Bacillota</taxon>
        <taxon>Bacilli</taxon>
        <taxon>Bacillales</taxon>
        <taxon>Paenibacillaceae</taxon>
        <taxon>Brevibacillus</taxon>
    </lineage>
</organism>
<name>A0A3M8CGV2_9BACL</name>
<dbReference type="InterPro" id="IPR038078">
    <property type="entry name" value="PhoU-like_sf"/>
</dbReference>
<dbReference type="OrthoDB" id="9797568at2"/>
<dbReference type="Pfam" id="PF01865">
    <property type="entry name" value="PhoU_div"/>
    <property type="match status" value="1"/>
</dbReference>
<dbReference type="PANTHER" id="PTHR37298:SF1">
    <property type="entry name" value="UPF0111 PROTEIN YKAA"/>
    <property type="match status" value="1"/>
</dbReference>
<dbReference type="SUPFAM" id="SSF109755">
    <property type="entry name" value="PhoU-like"/>
    <property type="match status" value="1"/>
</dbReference>
<protein>
    <submittedName>
        <fullName evidence="2">DUF47 domain-containing protein</fullName>
    </submittedName>
</protein>
<evidence type="ECO:0000313" key="3">
    <source>
        <dbReference type="Proteomes" id="UP000282028"/>
    </source>
</evidence>
<dbReference type="Proteomes" id="UP000282028">
    <property type="component" value="Unassembled WGS sequence"/>
</dbReference>
<dbReference type="RefSeq" id="WP_122908832.1">
    <property type="nucleotide sequence ID" value="NZ_CBCSBE010000006.1"/>
</dbReference>
<accession>A0A3M8CGV2</accession>
<dbReference type="Gene3D" id="1.20.58.220">
    <property type="entry name" value="Phosphate transport system protein phou homolog 2, domain 2"/>
    <property type="match status" value="1"/>
</dbReference>
<reference evidence="2 3" key="1">
    <citation type="submission" date="2018-10" db="EMBL/GenBank/DDBJ databases">
        <title>Phylogenomics of Brevibacillus.</title>
        <authorList>
            <person name="Dunlap C."/>
        </authorList>
    </citation>
    <scope>NUCLEOTIDE SEQUENCE [LARGE SCALE GENOMIC DNA]</scope>
    <source>
        <strain evidence="2 3">JCM 12215</strain>
    </source>
</reference>
<keyword evidence="3" id="KW-1185">Reference proteome</keyword>
<proteinExistence type="inferred from homology"/>
<dbReference type="InterPro" id="IPR018445">
    <property type="entry name" value="Put_Phosphate_transp_reg"/>
</dbReference>
<evidence type="ECO:0000313" key="2">
    <source>
        <dbReference type="EMBL" id="RNB74547.1"/>
    </source>
</evidence>
<gene>
    <name evidence="2" type="ORF">EDM52_09810</name>
</gene>
<evidence type="ECO:0000256" key="1">
    <source>
        <dbReference type="ARBA" id="ARBA00008591"/>
    </source>
</evidence>
<dbReference type="AlphaFoldDB" id="A0A3M8CGV2"/>